<keyword evidence="2 4" id="KW-0238">DNA-binding</keyword>
<name>A0A2V4NI92_9ACTN</name>
<dbReference type="GO" id="GO:0003700">
    <property type="term" value="F:DNA-binding transcription factor activity"/>
    <property type="evidence" value="ECO:0007669"/>
    <property type="project" value="TreeGrafter"/>
</dbReference>
<protein>
    <submittedName>
        <fullName evidence="6">TetR family transcriptional regulator</fullName>
    </submittedName>
</protein>
<organism evidence="6 7">
    <name type="scientific">Streptomyces tateyamensis</name>
    <dbReference type="NCBI Taxonomy" id="565073"/>
    <lineage>
        <taxon>Bacteria</taxon>
        <taxon>Bacillati</taxon>
        <taxon>Actinomycetota</taxon>
        <taxon>Actinomycetes</taxon>
        <taxon>Kitasatosporales</taxon>
        <taxon>Streptomycetaceae</taxon>
        <taxon>Streptomyces</taxon>
    </lineage>
</organism>
<sequence length="190" mass="20920">MSRWEPNARERLQQAALDLFVERGYESTAVAEIAERAGLAKSTFFRHFRDKREVLFGGGELLGELFTTGVAQAPGDATPLAMVGAALEAVQAAFPAERRDWVRQRTAVVQANDELRERELLKAASLVEVLVRALRERGVAEPVARLAAALGYQAFPAALARWTEPGERREFAELARQELARLHAAVAKLG</sequence>
<dbReference type="Pfam" id="PF00440">
    <property type="entry name" value="TetR_N"/>
    <property type="match status" value="1"/>
</dbReference>
<dbReference type="GO" id="GO:0000976">
    <property type="term" value="F:transcription cis-regulatory region binding"/>
    <property type="evidence" value="ECO:0007669"/>
    <property type="project" value="TreeGrafter"/>
</dbReference>
<dbReference type="InterPro" id="IPR050109">
    <property type="entry name" value="HTH-type_TetR-like_transc_reg"/>
</dbReference>
<dbReference type="PROSITE" id="PS50977">
    <property type="entry name" value="HTH_TETR_2"/>
    <property type="match status" value="1"/>
</dbReference>
<dbReference type="SUPFAM" id="SSF46689">
    <property type="entry name" value="Homeodomain-like"/>
    <property type="match status" value="1"/>
</dbReference>
<evidence type="ECO:0000313" key="6">
    <source>
        <dbReference type="EMBL" id="PYC66658.1"/>
    </source>
</evidence>
<keyword evidence="7" id="KW-1185">Reference proteome</keyword>
<evidence type="ECO:0000256" key="4">
    <source>
        <dbReference type="PROSITE-ProRule" id="PRU00335"/>
    </source>
</evidence>
<feature type="DNA-binding region" description="H-T-H motif" evidence="4">
    <location>
        <begin position="29"/>
        <end position="48"/>
    </location>
</feature>
<reference evidence="6 7" key="1">
    <citation type="submission" date="2018-03" db="EMBL/GenBank/DDBJ databases">
        <title>Bioinformatic expansion and discovery of thiopeptide antibiotics.</title>
        <authorList>
            <person name="Schwalen C.J."/>
            <person name="Hudson G.A."/>
            <person name="Mitchell D.A."/>
        </authorList>
    </citation>
    <scope>NUCLEOTIDE SEQUENCE [LARGE SCALE GENOMIC DNA]</scope>
    <source>
        <strain evidence="6 7">ATCC 21389</strain>
    </source>
</reference>
<gene>
    <name evidence="6" type="ORF">C7C46_31185</name>
</gene>
<dbReference type="RefSeq" id="WP_110673287.1">
    <property type="nucleotide sequence ID" value="NZ_PYBW01000170.1"/>
</dbReference>
<dbReference type="InterPro" id="IPR009057">
    <property type="entry name" value="Homeodomain-like_sf"/>
</dbReference>
<dbReference type="InterPro" id="IPR001647">
    <property type="entry name" value="HTH_TetR"/>
</dbReference>
<comment type="caution">
    <text evidence="6">The sequence shown here is derived from an EMBL/GenBank/DDBJ whole genome shotgun (WGS) entry which is preliminary data.</text>
</comment>
<keyword evidence="3" id="KW-0804">Transcription</keyword>
<dbReference type="PANTHER" id="PTHR30055">
    <property type="entry name" value="HTH-TYPE TRANSCRIPTIONAL REGULATOR RUTR"/>
    <property type="match status" value="1"/>
</dbReference>
<evidence type="ECO:0000256" key="1">
    <source>
        <dbReference type="ARBA" id="ARBA00023015"/>
    </source>
</evidence>
<dbReference type="Gene3D" id="1.10.357.10">
    <property type="entry name" value="Tetracycline Repressor, domain 2"/>
    <property type="match status" value="1"/>
</dbReference>
<dbReference type="EMBL" id="PYBW01000170">
    <property type="protein sequence ID" value="PYC66658.1"/>
    <property type="molecule type" value="Genomic_DNA"/>
</dbReference>
<dbReference type="OrthoDB" id="4746440at2"/>
<evidence type="ECO:0000259" key="5">
    <source>
        <dbReference type="PROSITE" id="PS50977"/>
    </source>
</evidence>
<proteinExistence type="predicted"/>
<keyword evidence="1" id="KW-0805">Transcription regulation</keyword>
<dbReference type="PANTHER" id="PTHR30055:SF238">
    <property type="entry name" value="MYCOFACTOCIN BIOSYNTHESIS TRANSCRIPTIONAL REGULATOR MFTR-RELATED"/>
    <property type="match status" value="1"/>
</dbReference>
<accession>A0A2V4NI92</accession>
<evidence type="ECO:0000313" key="7">
    <source>
        <dbReference type="Proteomes" id="UP000248039"/>
    </source>
</evidence>
<dbReference type="Proteomes" id="UP000248039">
    <property type="component" value="Unassembled WGS sequence"/>
</dbReference>
<evidence type="ECO:0000256" key="3">
    <source>
        <dbReference type="ARBA" id="ARBA00023163"/>
    </source>
</evidence>
<dbReference type="PRINTS" id="PR00455">
    <property type="entry name" value="HTHTETR"/>
</dbReference>
<evidence type="ECO:0000256" key="2">
    <source>
        <dbReference type="ARBA" id="ARBA00023125"/>
    </source>
</evidence>
<dbReference type="AlphaFoldDB" id="A0A2V4NI92"/>
<feature type="domain" description="HTH tetR-type" evidence="5">
    <location>
        <begin position="6"/>
        <end position="66"/>
    </location>
</feature>